<organism evidence="3 4">
    <name type="scientific">Aquisalibacillus elongatus</name>
    <dbReference type="NCBI Taxonomy" id="485577"/>
    <lineage>
        <taxon>Bacteria</taxon>
        <taxon>Bacillati</taxon>
        <taxon>Bacillota</taxon>
        <taxon>Bacilli</taxon>
        <taxon>Bacillales</taxon>
        <taxon>Bacillaceae</taxon>
        <taxon>Aquisalibacillus</taxon>
    </lineage>
</organism>
<dbReference type="PANTHER" id="PTHR30137">
    <property type="entry name" value="LUCIFERASE-LIKE MONOOXYGENASE"/>
    <property type="match status" value="1"/>
</dbReference>
<dbReference type="InterPro" id="IPR036661">
    <property type="entry name" value="Luciferase-like_sf"/>
</dbReference>
<accession>A0A3N5BKC5</accession>
<evidence type="ECO:0000313" key="3">
    <source>
        <dbReference type="EMBL" id="RPF57079.1"/>
    </source>
</evidence>
<comment type="caution">
    <text evidence="3">The sequence shown here is derived from an EMBL/GenBank/DDBJ whole genome shotgun (WGS) entry which is preliminary data.</text>
</comment>
<dbReference type="Proteomes" id="UP000276443">
    <property type="component" value="Unassembled WGS sequence"/>
</dbReference>
<reference evidence="3 4" key="1">
    <citation type="submission" date="2018-11" db="EMBL/GenBank/DDBJ databases">
        <title>Genomic Encyclopedia of Type Strains, Phase IV (KMG-IV): sequencing the most valuable type-strain genomes for metagenomic binning, comparative biology and taxonomic classification.</title>
        <authorList>
            <person name="Goeker M."/>
        </authorList>
    </citation>
    <scope>NUCLEOTIDE SEQUENCE [LARGE SCALE GENOMIC DNA]</scope>
    <source>
        <strain evidence="3 4">DSM 18090</strain>
    </source>
</reference>
<name>A0A3N5BKC5_9BACI</name>
<sequence length="331" mass="36460">MPIELSVLDQSPLLEGHNEQEALAQTIQLAKHVDDLGYKRFWMSEHHSTKSLAGSAPEILVSAVAAHTNQIRVGTGGVLLPHYTPYKVAETFRVLEGLYPERIDLGVGRAPGGMPGVNYALNRGQYPDVQSYPTQVSHLIDYLTGNSPEGYHVKASPLSETTPPVFMLGSSGGSASVAGQLGTGYTFAQFINGDGHPAAIERYYNSFIPSPLMEEPHASVAVFAVVGDTEEEAEFLASSLDYSLLTLAQGKPRHYFPSPEEASQYKYNMYEEEAVRDNRKRMIVGDVESVKQQIEHIAETFNVQEVMVNCIVSPFERRLDSYTKLAKAFNM</sequence>
<evidence type="ECO:0000313" key="4">
    <source>
        <dbReference type="Proteomes" id="UP000276443"/>
    </source>
</evidence>
<dbReference type="AlphaFoldDB" id="A0A3N5BKC5"/>
<dbReference type="EMBL" id="RKRF01000001">
    <property type="protein sequence ID" value="RPF57079.1"/>
    <property type="molecule type" value="Genomic_DNA"/>
</dbReference>
<dbReference type="SUPFAM" id="SSF51679">
    <property type="entry name" value="Bacterial luciferase-like"/>
    <property type="match status" value="1"/>
</dbReference>
<comment type="similarity">
    <text evidence="1">To bacterial alkanal monooxygenase alpha and beta chains.</text>
</comment>
<dbReference type="InterPro" id="IPR011251">
    <property type="entry name" value="Luciferase-like_dom"/>
</dbReference>
<dbReference type="OrthoDB" id="9780518at2"/>
<dbReference type="NCBIfam" id="TIGR03558">
    <property type="entry name" value="oxido_grp_1"/>
    <property type="match status" value="1"/>
</dbReference>
<feature type="domain" description="Luciferase-like" evidence="2">
    <location>
        <begin position="16"/>
        <end position="300"/>
    </location>
</feature>
<dbReference type="FunFam" id="3.20.20.30:FF:000002">
    <property type="entry name" value="LLM class flavin-dependent oxidoreductase"/>
    <property type="match status" value="1"/>
</dbReference>
<dbReference type="Gene3D" id="3.20.20.30">
    <property type="entry name" value="Luciferase-like domain"/>
    <property type="match status" value="1"/>
</dbReference>
<dbReference type="PANTHER" id="PTHR30137:SF19">
    <property type="entry name" value="LUCIFERASE-LIKE MONOOXYGENASE"/>
    <property type="match status" value="1"/>
</dbReference>
<protein>
    <submittedName>
        <fullName evidence="3">Luciferase family oxidoreductase group 1</fullName>
    </submittedName>
</protein>
<dbReference type="RefSeq" id="WP_124218870.1">
    <property type="nucleotide sequence ID" value="NZ_RKRF01000001.1"/>
</dbReference>
<dbReference type="GO" id="GO:0005829">
    <property type="term" value="C:cytosol"/>
    <property type="evidence" value="ECO:0007669"/>
    <property type="project" value="TreeGrafter"/>
</dbReference>
<dbReference type="Pfam" id="PF00296">
    <property type="entry name" value="Bac_luciferase"/>
    <property type="match status" value="1"/>
</dbReference>
<dbReference type="GO" id="GO:0016705">
    <property type="term" value="F:oxidoreductase activity, acting on paired donors, with incorporation or reduction of molecular oxygen"/>
    <property type="evidence" value="ECO:0007669"/>
    <property type="project" value="InterPro"/>
</dbReference>
<keyword evidence="4" id="KW-1185">Reference proteome</keyword>
<evidence type="ECO:0000256" key="1">
    <source>
        <dbReference type="ARBA" id="ARBA00007789"/>
    </source>
</evidence>
<proteinExistence type="predicted"/>
<gene>
    <name evidence="3" type="ORF">EDC24_0030</name>
</gene>
<evidence type="ECO:0000259" key="2">
    <source>
        <dbReference type="Pfam" id="PF00296"/>
    </source>
</evidence>
<dbReference type="InterPro" id="IPR019949">
    <property type="entry name" value="CmoO-like"/>
</dbReference>
<dbReference type="InterPro" id="IPR050766">
    <property type="entry name" value="Bact_Lucif_Oxidored"/>
</dbReference>